<dbReference type="EMBL" id="JAQOSO010000055">
    <property type="protein sequence ID" value="MDJ1174456.1"/>
    <property type="molecule type" value="Genomic_DNA"/>
</dbReference>
<dbReference type="RefSeq" id="WP_283766786.1">
    <property type="nucleotide sequence ID" value="NZ_JAQOSO010000055.1"/>
</dbReference>
<dbReference type="Gene3D" id="3.40.50.300">
    <property type="entry name" value="P-loop containing nucleotide triphosphate hydrolases"/>
    <property type="match status" value="1"/>
</dbReference>
<dbReference type="InterPro" id="IPR027417">
    <property type="entry name" value="P-loop_NTPase"/>
</dbReference>
<name>A0ABT7B7C7_9CYAN</name>
<evidence type="ECO:0000313" key="2">
    <source>
        <dbReference type="EMBL" id="MDJ1174456.1"/>
    </source>
</evidence>
<dbReference type="InterPro" id="IPR050571">
    <property type="entry name" value="Class-IV_PLP-Dep_Aminotrnsfr"/>
</dbReference>
<reference evidence="2 3" key="1">
    <citation type="submission" date="2023-01" db="EMBL/GenBank/DDBJ databases">
        <title>Novel diversity within Roseofilum (Cyanobacteria; Desertifilaceae) from marine benthic mats with descriptions of four novel species.</title>
        <authorList>
            <person name="Wang Y."/>
            <person name="Berthold D.E."/>
            <person name="Hu J."/>
            <person name="Lefler F.W."/>
            <person name="Laughinghouse H.D. IV."/>
        </authorList>
    </citation>
    <scope>NUCLEOTIDE SEQUENCE [LARGE SCALE GENOMIC DNA]</scope>
    <source>
        <strain evidence="2 3">BLCC-M114</strain>
    </source>
</reference>
<organism evidence="2 3">
    <name type="scientific">Roseofilum capinflatum BLCC-M114</name>
    <dbReference type="NCBI Taxonomy" id="3022440"/>
    <lineage>
        <taxon>Bacteria</taxon>
        <taxon>Bacillati</taxon>
        <taxon>Cyanobacteriota</taxon>
        <taxon>Cyanophyceae</taxon>
        <taxon>Desertifilales</taxon>
        <taxon>Desertifilaceae</taxon>
        <taxon>Roseofilum</taxon>
        <taxon>Roseofilum capinflatum</taxon>
    </lineage>
</organism>
<proteinExistence type="inferred from homology"/>
<evidence type="ECO:0000313" key="3">
    <source>
        <dbReference type="Proteomes" id="UP001235849"/>
    </source>
</evidence>
<dbReference type="PANTHER" id="PTHR42743:SF11">
    <property type="entry name" value="AMINODEOXYCHORISMATE LYASE"/>
    <property type="match status" value="1"/>
</dbReference>
<gene>
    <name evidence="2" type="ORF">PMG25_10180</name>
</gene>
<evidence type="ECO:0000256" key="1">
    <source>
        <dbReference type="ARBA" id="ARBA00009320"/>
    </source>
</evidence>
<sequence>MVKKVSPKKHIAMWTCARSRSTLMTRAFQQLDGCVVFDEPLYPPYLATQEVDHPHRSEIIEHYETDYQKVILKITGDLPQGASFSFQKHTANNLPKNLDLDWLLNFENFFLIRHPREIIASRQNVYHYPKDFTLEEIGLEDLYNLFRRLQKWTGKDPLVVDSTDLIKNPRKVLQALCTHLGRDYSDRMLTWESGIRETDPLWAKSWYTTIVNSSGFIPFTQQEITLPKYLSSITEKCLPFYDKLYEYRIVL</sequence>
<comment type="caution">
    <text evidence="2">The sequence shown here is derived from an EMBL/GenBank/DDBJ whole genome shotgun (WGS) entry which is preliminary data.</text>
</comment>
<protein>
    <recommendedName>
        <fullName evidence="4">Sulfotransferase family protein</fullName>
    </recommendedName>
</protein>
<keyword evidence="3" id="KW-1185">Reference proteome</keyword>
<dbReference type="Proteomes" id="UP001235849">
    <property type="component" value="Unassembled WGS sequence"/>
</dbReference>
<evidence type="ECO:0008006" key="4">
    <source>
        <dbReference type="Google" id="ProtNLM"/>
    </source>
</evidence>
<comment type="similarity">
    <text evidence="1">Belongs to the class-IV pyridoxal-phosphate-dependent aminotransferase family.</text>
</comment>
<dbReference type="Pfam" id="PF19798">
    <property type="entry name" value="Sulfotransfer_5"/>
    <property type="match status" value="1"/>
</dbReference>
<dbReference type="PANTHER" id="PTHR42743">
    <property type="entry name" value="AMINO-ACID AMINOTRANSFERASE"/>
    <property type="match status" value="1"/>
</dbReference>
<dbReference type="SUPFAM" id="SSF52540">
    <property type="entry name" value="P-loop containing nucleoside triphosphate hydrolases"/>
    <property type="match status" value="1"/>
</dbReference>
<accession>A0ABT7B7C7</accession>